<comment type="caution">
    <text evidence="3">The sequence shown here is derived from an EMBL/GenBank/DDBJ whole genome shotgun (WGS) entry which is preliminary data.</text>
</comment>
<sequence>MARGPCLSRAQRGHRRRPSYSSTQTPAIFDSLKSFFFLHSHLFPLKLCHFYLLFRIIFVFKAVGGVRFDGPEIEVGEVSETEDGDLVIETGVTWTLTPALNFPQGLEKIREAVEELKLNPPSTCTGIHSYPLFFMGKDVENPSYKSLYVNETRGVFGIGAAVHFAASSSSSSFKRLVLVFLFALVDFDGTPTQVAHVVASLVEEGFTAVAIQAVRQKVGYWIQVRADANRNWTYEEAIQFESSVKDCDLQYLEEPVQNEGDIIRFCEESGLFVALDETIDSIREHPLDKLDETVIKPSVVVGCFGNTAIIAQWAQQHQKMAVVSAAFESGLAHGLGTYHWLKEDVTTNDHSSQDRL</sequence>
<dbReference type="SUPFAM" id="SSF51604">
    <property type="entry name" value="Enolase C-terminal domain-like"/>
    <property type="match status" value="1"/>
</dbReference>
<dbReference type="PANTHER" id="PTHR42916:SF1">
    <property type="entry name" value="PROTEIN PHYLLO, CHLOROPLASTIC"/>
    <property type="match status" value="1"/>
</dbReference>
<protein>
    <recommendedName>
        <fullName evidence="2">Enolase C-terminal domain-containing protein</fullName>
    </recommendedName>
</protein>
<dbReference type="InterPro" id="IPR029065">
    <property type="entry name" value="Enolase_C-like"/>
</dbReference>
<evidence type="ECO:0000313" key="4">
    <source>
        <dbReference type="Proteomes" id="UP000315295"/>
    </source>
</evidence>
<evidence type="ECO:0000259" key="2">
    <source>
        <dbReference type="Pfam" id="PF13378"/>
    </source>
</evidence>
<dbReference type="Proteomes" id="UP000315295">
    <property type="component" value="Unassembled WGS sequence"/>
</dbReference>
<feature type="region of interest" description="Disordered" evidence="1">
    <location>
        <begin position="1"/>
        <end position="23"/>
    </location>
</feature>
<reference evidence="3 4" key="1">
    <citation type="journal article" date="2019" name="G3 (Bethesda)">
        <title>Sequencing of a Wild Apple (Malus baccata) Genome Unravels the Differences Between Cultivated and Wild Apple Species Regarding Disease Resistance and Cold Tolerance.</title>
        <authorList>
            <person name="Chen X."/>
        </authorList>
    </citation>
    <scope>NUCLEOTIDE SEQUENCE [LARGE SCALE GENOMIC DNA]</scope>
    <source>
        <strain evidence="4">cv. Shandingzi</strain>
        <tissue evidence="3">Leaves</tissue>
    </source>
</reference>
<dbReference type="EMBL" id="VIEB01000375">
    <property type="protein sequence ID" value="TQD93165.1"/>
    <property type="molecule type" value="Genomic_DNA"/>
</dbReference>
<evidence type="ECO:0000313" key="3">
    <source>
        <dbReference type="EMBL" id="TQD93165.1"/>
    </source>
</evidence>
<dbReference type="STRING" id="106549.A0A540M338"/>
<feature type="domain" description="Enolase C-terminal" evidence="2">
    <location>
        <begin position="210"/>
        <end position="284"/>
    </location>
</feature>
<keyword evidence="4" id="KW-1185">Reference proteome</keyword>
<organism evidence="3 4">
    <name type="scientific">Malus baccata</name>
    <name type="common">Siberian crab apple</name>
    <name type="synonym">Pyrus baccata</name>
    <dbReference type="NCBI Taxonomy" id="106549"/>
    <lineage>
        <taxon>Eukaryota</taxon>
        <taxon>Viridiplantae</taxon>
        <taxon>Streptophyta</taxon>
        <taxon>Embryophyta</taxon>
        <taxon>Tracheophyta</taxon>
        <taxon>Spermatophyta</taxon>
        <taxon>Magnoliopsida</taxon>
        <taxon>eudicotyledons</taxon>
        <taxon>Gunneridae</taxon>
        <taxon>Pentapetalae</taxon>
        <taxon>rosids</taxon>
        <taxon>fabids</taxon>
        <taxon>Rosales</taxon>
        <taxon>Rosaceae</taxon>
        <taxon>Amygdaloideae</taxon>
        <taxon>Maleae</taxon>
        <taxon>Malus</taxon>
    </lineage>
</organism>
<dbReference type="InterPro" id="IPR018110">
    <property type="entry name" value="Mandel_Rmase/mucon_lact_enz_CS"/>
</dbReference>
<gene>
    <name evidence="3" type="ORF">C1H46_021258</name>
</gene>
<dbReference type="AlphaFoldDB" id="A0A540M338"/>
<dbReference type="Pfam" id="PF13378">
    <property type="entry name" value="MR_MLE_C"/>
    <property type="match status" value="1"/>
</dbReference>
<dbReference type="Gene3D" id="3.20.20.120">
    <property type="entry name" value="Enolase-like C-terminal domain"/>
    <property type="match status" value="1"/>
</dbReference>
<name>A0A540M338_MALBA</name>
<dbReference type="PROSITE" id="PS00909">
    <property type="entry name" value="MR_MLE_2"/>
    <property type="match status" value="1"/>
</dbReference>
<proteinExistence type="predicted"/>
<dbReference type="InterPro" id="IPR036849">
    <property type="entry name" value="Enolase-like_C_sf"/>
</dbReference>
<evidence type="ECO:0000256" key="1">
    <source>
        <dbReference type="SAM" id="MobiDB-lite"/>
    </source>
</evidence>
<dbReference type="PANTHER" id="PTHR42916">
    <property type="entry name" value="2-SUCCINYL-5-ENOLPYRUVYL-6-HYDROXY-3-CYCLOHEXENE-1-CARBOXYLATE SYNTHASE"/>
    <property type="match status" value="1"/>
</dbReference>
<dbReference type="GO" id="GO:0009063">
    <property type="term" value="P:amino acid catabolic process"/>
    <property type="evidence" value="ECO:0007669"/>
    <property type="project" value="InterPro"/>
</dbReference>
<accession>A0A540M338</accession>